<keyword evidence="4" id="KW-1185">Reference proteome</keyword>
<reference evidence="3 4" key="1">
    <citation type="submission" date="2019-02" db="EMBL/GenBank/DDBJ databases">
        <title>Deep-cultivation of Planctomycetes and their phenomic and genomic characterization uncovers novel biology.</title>
        <authorList>
            <person name="Wiegand S."/>
            <person name="Jogler M."/>
            <person name="Boedeker C."/>
            <person name="Pinto D."/>
            <person name="Vollmers J."/>
            <person name="Rivas-Marin E."/>
            <person name="Kohn T."/>
            <person name="Peeters S.H."/>
            <person name="Heuer A."/>
            <person name="Rast P."/>
            <person name="Oberbeckmann S."/>
            <person name="Bunk B."/>
            <person name="Jeske O."/>
            <person name="Meyerdierks A."/>
            <person name="Storesund J.E."/>
            <person name="Kallscheuer N."/>
            <person name="Luecker S."/>
            <person name="Lage O.M."/>
            <person name="Pohl T."/>
            <person name="Merkel B.J."/>
            <person name="Hornburger P."/>
            <person name="Mueller R.-W."/>
            <person name="Bruemmer F."/>
            <person name="Labrenz M."/>
            <person name="Spormann A.M."/>
            <person name="Op den Camp H."/>
            <person name="Overmann J."/>
            <person name="Amann R."/>
            <person name="Jetten M.S.M."/>
            <person name="Mascher T."/>
            <person name="Medema M.H."/>
            <person name="Devos D.P."/>
            <person name="Kaster A.-K."/>
            <person name="Ovreas L."/>
            <person name="Rohde M."/>
            <person name="Galperin M.Y."/>
            <person name="Jogler C."/>
        </authorList>
    </citation>
    <scope>NUCLEOTIDE SEQUENCE [LARGE SCALE GENOMIC DNA]</scope>
    <source>
        <strain evidence="3 4">CA12</strain>
    </source>
</reference>
<name>A0A517PAP9_9PLAN</name>
<dbReference type="GO" id="GO:0005975">
    <property type="term" value="P:carbohydrate metabolic process"/>
    <property type="evidence" value="ECO:0007669"/>
    <property type="project" value="InterPro"/>
</dbReference>
<evidence type="ECO:0000313" key="4">
    <source>
        <dbReference type="Proteomes" id="UP000318741"/>
    </source>
</evidence>
<evidence type="ECO:0000256" key="2">
    <source>
        <dbReference type="SAM" id="SignalP"/>
    </source>
</evidence>
<dbReference type="SUPFAM" id="SSF48208">
    <property type="entry name" value="Six-hairpin glycosidases"/>
    <property type="match status" value="1"/>
</dbReference>
<evidence type="ECO:0000313" key="3">
    <source>
        <dbReference type="EMBL" id="QDT16446.1"/>
    </source>
</evidence>
<feature type="region of interest" description="Disordered" evidence="1">
    <location>
        <begin position="25"/>
        <end position="49"/>
    </location>
</feature>
<accession>A0A517PAP9</accession>
<dbReference type="OrthoDB" id="258246at2"/>
<dbReference type="Proteomes" id="UP000318741">
    <property type="component" value="Chromosome"/>
</dbReference>
<dbReference type="EMBL" id="CP036265">
    <property type="protein sequence ID" value="QDT16446.1"/>
    <property type="molecule type" value="Genomic_DNA"/>
</dbReference>
<feature type="region of interest" description="Disordered" evidence="1">
    <location>
        <begin position="416"/>
        <end position="450"/>
    </location>
</feature>
<feature type="region of interest" description="Disordered" evidence="1">
    <location>
        <begin position="74"/>
        <end position="106"/>
    </location>
</feature>
<proteinExistence type="predicted"/>
<organism evidence="3 4">
    <name type="scientific">Alienimonas californiensis</name>
    <dbReference type="NCBI Taxonomy" id="2527989"/>
    <lineage>
        <taxon>Bacteria</taxon>
        <taxon>Pseudomonadati</taxon>
        <taxon>Planctomycetota</taxon>
        <taxon>Planctomycetia</taxon>
        <taxon>Planctomycetales</taxon>
        <taxon>Planctomycetaceae</taxon>
        <taxon>Alienimonas</taxon>
    </lineage>
</organism>
<feature type="compositionally biased region" description="Acidic residues" evidence="1">
    <location>
        <begin position="416"/>
        <end position="427"/>
    </location>
</feature>
<protein>
    <submittedName>
        <fullName evidence="3">Uncharacterized protein</fullName>
    </submittedName>
</protein>
<feature type="chain" id="PRO_5022147555" evidence="2">
    <location>
        <begin position="24"/>
        <end position="608"/>
    </location>
</feature>
<evidence type="ECO:0000256" key="1">
    <source>
        <dbReference type="SAM" id="MobiDB-lite"/>
    </source>
</evidence>
<dbReference type="InterPro" id="IPR008928">
    <property type="entry name" value="6-hairpin_glycosidase_sf"/>
</dbReference>
<sequence length="608" mass="62826" precursor="true">MNRRQFARRSAGIAALLAAPGFAATGRGAAQDPLARGSEVRDPFAPEPVTGAILLPASPAAAFRRPADGWEEAVDPDEAAADASAADAERPALPPPDELPPGARPPFDWPAFAAFPAGPRVPGWGTTTLRFPPLPEGRRTVDVVAVRFAVAFAPPAAGAVGVHSPVTGTLRGSVDVSFAPPLGLFSVPLSSVGGEAALREGLALRVVGPPATVWVLGAEDENSEPGAGEGDAAAVGASGLPLELRPHLLILGADDEWTEFFRRLDSAATVQPFGWREAAVMDGLLDLAELPERAALRDAARRHWALFTNAGPGTAAVPTAGPPTLRSVSLAEGRDAAPFASLTRLDPDHPLLDALRDRWIARRSPDGTVPDEGDEVTAAGALSVALPMATLARARGDEAMLEAALLQLRLRLTASIDEEETGEEPADTEPNREDAEPGVEGPPLPPGAPAARRERLAMLRLLGTARTLAVAGKREDTGDLLAEFRRLADAALPQTEPPAGDSAERPADGLLAPNLTNAVGVAAAWAIGVRQGWLDREHAAAADAVREALTARLTPDGFLFEPPPPGGPAGVALDPTAMGFAAQLIAARQPIAAPAPIPATAPAPLPLR</sequence>
<dbReference type="RefSeq" id="WP_145359270.1">
    <property type="nucleotide sequence ID" value="NZ_CP036265.1"/>
</dbReference>
<keyword evidence="2" id="KW-0732">Signal</keyword>
<feature type="compositionally biased region" description="Pro residues" evidence="1">
    <location>
        <begin position="92"/>
        <end position="106"/>
    </location>
</feature>
<dbReference type="AlphaFoldDB" id="A0A517PAP9"/>
<feature type="signal peptide" evidence="2">
    <location>
        <begin position="1"/>
        <end position="23"/>
    </location>
</feature>
<gene>
    <name evidence="3" type="ORF">CA12_25490</name>
</gene>
<dbReference type="KEGG" id="acaf:CA12_25490"/>